<evidence type="ECO:0000313" key="1">
    <source>
        <dbReference type="EMBL" id="KAJ2748082.1"/>
    </source>
</evidence>
<reference evidence="1" key="1">
    <citation type="submission" date="2022-07" db="EMBL/GenBank/DDBJ databases">
        <title>Phylogenomic reconstructions and comparative analyses of Kickxellomycotina fungi.</title>
        <authorList>
            <person name="Reynolds N.K."/>
            <person name="Stajich J.E."/>
            <person name="Barry K."/>
            <person name="Grigoriev I.V."/>
            <person name="Crous P."/>
            <person name="Smith M.E."/>
        </authorList>
    </citation>
    <scope>NUCLEOTIDE SEQUENCE</scope>
    <source>
        <strain evidence="1">BCRC 34297</strain>
    </source>
</reference>
<comment type="caution">
    <text evidence="1">The sequence shown here is derived from an EMBL/GenBank/DDBJ whole genome shotgun (WGS) entry which is preliminary data.</text>
</comment>
<gene>
    <name evidence="1" type="ORF">GGI19_006268</name>
</gene>
<protein>
    <submittedName>
        <fullName evidence="1">Uncharacterized protein</fullName>
    </submittedName>
</protein>
<dbReference type="OrthoDB" id="5548601at2759"/>
<evidence type="ECO:0000313" key="2">
    <source>
        <dbReference type="Proteomes" id="UP001140011"/>
    </source>
</evidence>
<dbReference type="Proteomes" id="UP001140011">
    <property type="component" value="Unassembled WGS sequence"/>
</dbReference>
<feature type="non-terminal residue" evidence="1">
    <location>
        <position position="1"/>
    </location>
</feature>
<proteinExistence type="predicted"/>
<organism evidence="1 2">
    <name type="scientific">Coemansia pectinata</name>
    <dbReference type="NCBI Taxonomy" id="1052879"/>
    <lineage>
        <taxon>Eukaryota</taxon>
        <taxon>Fungi</taxon>
        <taxon>Fungi incertae sedis</taxon>
        <taxon>Zoopagomycota</taxon>
        <taxon>Kickxellomycotina</taxon>
        <taxon>Kickxellomycetes</taxon>
        <taxon>Kickxellales</taxon>
        <taxon>Kickxellaceae</taxon>
        <taxon>Coemansia</taxon>
    </lineage>
</organism>
<name>A0A9W8L8T7_9FUNG</name>
<sequence length="127" mass="13404">KTLKQLMHVAKDEVRAHLVSRNSSVMDIDAVGYGGFITANTNKMTANKGITIAGASKNQDKNTDGTVMATPKWAPCSGFEAMVGCVVAKSGISESVVWQRADSGICLLCGDKVHKMSTCPSDKGKAQ</sequence>
<dbReference type="AlphaFoldDB" id="A0A9W8L8T7"/>
<keyword evidence="2" id="KW-1185">Reference proteome</keyword>
<accession>A0A9W8L8T7</accession>
<dbReference type="EMBL" id="JANBUH010001216">
    <property type="protein sequence ID" value="KAJ2748082.1"/>
    <property type="molecule type" value="Genomic_DNA"/>
</dbReference>